<proteinExistence type="predicted"/>
<protein>
    <recommendedName>
        <fullName evidence="2">DUF5648 domain-containing protein</fullName>
    </recommendedName>
</protein>
<sequence>MTPVTLAEQPAAWAGEVQEETTSTVSPSMESSASDNEESSRSDNSSRTNGSSFVDNQTVESSKDNSSDSAAESTENDEENPTNESSTNTSEMKAQNSWADITGFNSAYTKYVNELTSRLASACGNATGCKVAGLKDNGVVSVKSGYQGAYSADAAGGIITTSSDTSPQAATTYKFTVRPNHTGKFSIRNAGTVSGTRPSFIIAAHGQFGNNEAQSDYAYAGYLGDQKNGVKFASAGDFSSWLNSASHGDYFLGNKSTTLCAAGRCQGGANSESNWVFFNNGTKSTITVAVVLTARGSGNAAKLTVKYTELNNADAVPVYRLYHRGADRHLYTVNRNEYNTLQRRGWRSEGVSFKASKTGTPVYRLYFGHYHLHLYTANKYEYNSLQKKGWRGEGIAFRYAADGLNDVYRLNNPYTREHIYTSYNEYRLLGLRTKWQQEHIAWSSL</sequence>
<dbReference type="InterPro" id="IPR043708">
    <property type="entry name" value="DUF5648"/>
</dbReference>
<evidence type="ECO:0000259" key="2">
    <source>
        <dbReference type="Pfam" id="PF18885"/>
    </source>
</evidence>
<dbReference type="RefSeq" id="WP_163228257.1">
    <property type="nucleotide sequence ID" value="NZ_WHZU01000006.1"/>
</dbReference>
<feature type="domain" description="DUF5648" evidence="2">
    <location>
        <begin position="317"/>
        <end position="444"/>
    </location>
</feature>
<name>A0ABX0CC85_9BIFI</name>
<evidence type="ECO:0000256" key="1">
    <source>
        <dbReference type="SAM" id="MobiDB-lite"/>
    </source>
</evidence>
<dbReference type="EMBL" id="WHZU01000006">
    <property type="protein sequence ID" value="NEH11455.1"/>
    <property type="molecule type" value="Genomic_DNA"/>
</dbReference>
<evidence type="ECO:0000313" key="3">
    <source>
        <dbReference type="EMBL" id="NEH11455.1"/>
    </source>
</evidence>
<comment type="caution">
    <text evidence="3">The sequence shown here is derived from an EMBL/GenBank/DDBJ whole genome shotgun (WGS) entry which is preliminary data.</text>
</comment>
<evidence type="ECO:0000313" key="4">
    <source>
        <dbReference type="Proteomes" id="UP000475155"/>
    </source>
</evidence>
<feature type="compositionally biased region" description="Polar residues" evidence="1">
    <location>
        <begin position="82"/>
        <end position="94"/>
    </location>
</feature>
<accession>A0ABX0CC85</accession>
<reference evidence="3 4" key="1">
    <citation type="submission" date="2019-10" db="EMBL/GenBank/DDBJ databases">
        <title>Bifidobacterium from non-human primates.</title>
        <authorList>
            <person name="Modesto M."/>
        </authorList>
    </citation>
    <scope>NUCLEOTIDE SEQUENCE [LARGE SCALE GENOMIC DNA]</scope>
    <source>
        <strain evidence="3 4">SMA1</strain>
    </source>
</reference>
<feature type="compositionally biased region" description="Low complexity" evidence="1">
    <location>
        <begin position="42"/>
        <end position="52"/>
    </location>
</feature>
<organism evidence="3 4">
    <name type="scientific">Bifidobacterium saimiriisciurei</name>
    <dbReference type="NCBI Taxonomy" id="2661627"/>
    <lineage>
        <taxon>Bacteria</taxon>
        <taxon>Bacillati</taxon>
        <taxon>Actinomycetota</taxon>
        <taxon>Actinomycetes</taxon>
        <taxon>Bifidobacteriales</taxon>
        <taxon>Bifidobacteriaceae</taxon>
        <taxon>Bifidobacterium</taxon>
    </lineage>
</organism>
<gene>
    <name evidence="3" type="ORF">GFD18_05035</name>
</gene>
<dbReference type="Pfam" id="PF18885">
    <property type="entry name" value="DUF5648"/>
    <property type="match status" value="1"/>
</dbReference>
<feature type="region of interest" description="Disordered" evidence="1">
    <location>
        <begin position="1"/>
        <end position="94"/>
    </location>
</feature>
<dbReference type="Proteomes" id="UP000475155">
    <property type="component" value="Unassembled WGS sequence"/>
</dbReference>
<keyword evidence="4" id="KW-1185">Reference proteome</keyword>